<dbReference type="EMBL" id="BLAE01000084">
    <property type="protein sequence ID" value="GES15803.1"/>
    <property type="molecule type" value="Genomic_DNA"/>
</dbReference>
<organism evidence="2 3">
    <name type="scientific">Acrocarpospora macrocephala</name>
    <dbReference type="NCBI Taxonomy" id="150177"/>
    <lineage>
        <taxon>Bacteria</taxon>
        <taxon>Bacillati</taxon>
        <taxon>Actinomycetota</taxon>
        <taxon>Actinomycetes</taxon>
        <taxon>Streptosporangiales</taxon>
        <taxon>Streptosporangiaceae</taxon>
        <taxon>Acrocarpospora</taxon>
    </lineage>
</organism>
<dbReference type="InterPro" id="IPR049244">
    <property type="entry name" value="DUF6879"/>
</dbReference>
<evidence type="ECO:0000259" key="1">
    <source>
        <dbReference type="Pfam" id="PF21806"/>
    </source>
</evidence>
<dbReference type="AlphaFoldDB" id="A0A5M3XAD2"/>
<evidence type="ECO:0000313" key="3">
    <source>
        <dbReference type="Proteomes" id="UP000331127"/>
    </source>
</evidence>
<accession>A0A5M3XAD2</accession>
<protein>
    <recommendedName>
        <fullName evidence="1">DUF6879 domain-containing protein</fullName>
    </recommendedName>
</protein>
<dbReference type="Proteomes" id="UP000331127">
    <property type="component" value="Unassembled WGS sequence"/>
</dbReference>
<dbReference type="Pfam" id="PF21806">
    <property type="entry name" value="DUF6879"/>
    <property type="match status" value="1"/>
</dbReference>
<comment type="caution">
    <text evidence="2">The sequence shown here is derived from an EMBL/GenBank/DDBJ whole genome shotgun (WGS) entry which is preliminary data.</text>
</comment>
<reference evidence="2 3" key="1">
    <citation type="submission" date="2019-10" db="EMBL/GenBank/DDBJ databases">
        <title>Whole genome shotgun sequence of Acrocarpospora macrocephala NBRC 16266.</title>
        <authorList>
            <person name="Ichikawa N."/>
            <person name="Kimura A."/>
            <person name="Kitahashi Y."/>
            <person name="Komaki H."/>
            <person name="Oguchi A."/>
        </authorList>
    </citation>
    <scope>NUCLEOTIDE SEQUENCE [LARGE SCALE GENOMIC DNA]</scope>
    <source>
        <strain evidence="2 3">NBRC 16266</strain>
    </source>
</reference>
<dbReference type="RefSeq" id="WP_155360897.1">
    <property type="nucleotide sequence ID" value="NZ_BAAAHL010000012.1"/>
</dbReference>
<sequence>MLSHIAHAESQTLSSKGYLEDFWPYFRELKHAFWKLETYQNFREPEDASWRALDDGDWAEAVRLIDERRAEIQQPLSDAQGFTMRRLRIVDKPYTSYVQWELYYIRLRALAGEDIRVLESDSLPALGIAYRLPELVILDSVVMYEVLYTDDGTLSGARKIVDSALIDACRHEVEKLFEAGRELLPYMNSERSVLPPPLQHTSGLIV</sequence>
<evidence type="ECO:0000313" key="2">
    <source>
        <dbReference type="EMBL" id="GES15803.1"/>
    </source>
</evidence>
<gene>
    <name evidence="2" type="ORF">Amac_094010</name>
</gene>
<dbReference type="OrthoDB" id="3436275at2"/>
<proteinExistence type="predicted"/>
<name>A0A5M3XAD2_9ACTN</name>
<feature type="domain" description="DUF6879" evidence="1">
    <location>
        <begin position="20"/>
        <end position="187"/>
    </location>
</feature>
<keyword evidence="3" id="KW-1185">Reference proteome</keyword>